<dbReference type="Pfam" id="PF00089">
    <property type="entry name" value="Trypsin"/>
    <property type="match status" value="1"/>
</dbReference>
<dbReference type="SUPFAM" id="SSF50494">
    <property type="entry name" value="Trypsin-like serine proteases"/>
    <property type="match status" value="1"/>
</dbReference>
<dbReference type="PRINTS" id="PR00722">
    <property type="entry name" value="CHYMOTRYPSIN"/>
</dbReference>
<keyword evidence="5" id="KW-1185">Reference proteome</keyword>
<evidence type="ECO:0000259" key="3">
    <source>
        <dbReference type="PROSITE" id="PS50240"/>
    </source>
</evidence>
<dbReference type="PANTHER" id="PTHR24253:SF103">
    <property type="entry name" value="TRANSMEMBRANE PROTEASE SERINE 7"/>
    <property type="match status" value="1"/>
</dbReference>
<dbReference type="GO" id="GO:0006508">
    <property type="term" value="P:proteolysis"/>
    <property type="evidence" value="ECO:0007669"/>
    <property type="project" value="UniProtKB-KW"/>
</dbReference>
<name>A0AAN5DE74_9BILA</name>
<dbReference type="Gene3D" id="2.40.10.10">
    <property type="entry name" value="Trypsin-like serine proteases"/>
    <property type="match status" value="1"/>
</dbReference>
<comment type="caution">
    <text evidence="4">The sequence shown here is derived from an EMBL/GenBank/DDBJ whole genome shotgun (WGS) entry which is preliminary data.</text>
</comment>
<evidence type="ECO:0000313" key="5">
    <source>
        <dbReference type="Proteomes" id="UP001328107"/>
    </source>
</evidence>
<dbReference type="SMART" id="SM00020">
    <property type="entry name" value="Tryp_SPc"/>
    <property type="match status" value="1"/>
</dbReference>
<evidence type="ECO:0000256" key="2">
    <source>
        <dbReference type="RuleBase" id="RU363034"/>
    </source>
</evidence>
<dbReference type="PANTHER" id="PTHR24253">
    <property type="entry name" value="TRANSMEMBRANE PROTEASE SERINE"/>
    <property type="match status" value="1"/>
</dbReference>
<sequence>QVVGGNLVTTSGRWPWQVYLYLRFNKTVTNGVCGGTVLSDRWILTAAHCVLYSPGNPINDVVVMAEVTNSSSDSILNSIANKHTYRAQKLIPHENNNFSYGEDDIALIELESPLQLDHLVSPICLPNREQRVPQDGQAVATGFGNSNVRGTNETKNDRQLRETIVPIVRKDICGERYTKAQHVAARDADTWEQFKIICAGSMGHDTGSGDSGGPLVMKSSDGRWFQIGVTSFGDESVEGDRIPALYTDVRKYCDWISEKTKGEVECQGERVNLQDVEIK</sequence>
<evidence type="ECO:0000313" key="4">
    <source>
        <dbReference type="EMBL" id="GMR61926.1"/>
    </source>
</evidence>
<feature type="domain" description="Peptidase S1" evidence="3">
    <location>
        <begin position="2"/>
        <end position="261"/>
    </location>
</feature>
<organism evidence="4 5">
    <name type="scientific">Pristionchus mayeri</name>
    <dbReference type="NCBI Taxonomy" id="1317129"/>
    <lineage>
        <taxon>Eukaryota</taxon>
        <taxon>Metazoa</taxon>
        <taxon>Ecdysozoa</taxon>
        <taxon>Nematoda</taxon>
        <taxon>Chromadorea</taxon>
        <taxon>Rhabditida</taxon>
        <taxon>Rhabditina</taxon>
        <taxon>Diplogasteromorpha</taxon>
        <taxon>Diplogasteroidea</taxon>
        <taxon>Neodiplogasteridae</taxon>
        <taxon>Pristionchus</taxon>
    </lineage>
</organism>
<feature type="non-terminal residue" evidence="4">
    <location>
        <position position="1"/>
    </location>
</feature>
<feature type="non-terminal residue" evidence="4">
    <location>
        <position position="279"/>
    </location>
</feature>
<protein>
    <recommendedName>
        <fullName evidence="3">Peptidase S1 domain-containing protein</fullName>
    </recommendedName>
</protein>
<keyword evidence="1" id="KW-1015">Disulfide bond</keyword>
<dbReference type="FunFam" id="2.40.10.10:FF:000068">
    <property type="entry name" value="transmembrane protease serine 2"/>
    <property type="match status" value="1"/>
</dbReference>
<dbReference type="InterPro" id="IPR001314">
    <property type="entry name" value="Peptidase_S1A"/>
</dbReference>
<dbReference type="PROSITE" id="PS00135">
    <property type="entry name" value="TRYPSIN_SER"/>
    <property type="match status" value="1"/>
</dbReference>
<dbReference type="Proteomes" id="UP001328107">
    <property type="component" value="Unassembled WGS sequence"/>
</dbReference>
<reference evidence="5" key="1">
    <citation type="submission" date="2022-10" db="EMBL/GenBank/DDBJ databases">
        <title>Genome assembly of Pristionchus species.</title>
        <authorList>
            <person name="Yoshida K."/>
            <person name="Sommer R.J."/>
        </authorList>
    </citation>
    <scope>NUCLEOTIDE SEQUENCE [LARGE SCALE GENOMIC DNA]</scope>
    <source>
        <strain evidence="5">RS5460</strain>
    </source>
</reference>
<proteinExistence type="predicted"/>
<dbReference type="InterPro" id="IPR033116">
    <property type="entry name" value="TRYPSIN_SER"/>
</dbReference>
<keyword evidence="2" id="KW-0645">Protease</keyword>
<dbReference type="PROSITE" id="PS50240">
    <property type="entry name" value="TRYPSIN_DOM"/>
    <property type="match status" value="1"/>
</dbReference>
<dbReference type="InterPro" id="IPR043504">
    <property type="entry name" value="Peptidase_S1_PA_chymotrypsin"/>
</dbReference>
<dbReference type="EMBL" id="BTRK01000006">
    <property type="protein sequence ID" value="GMR61926.1"/>
    <property type="molecule type" value="Genomic_DNA"/>
</dbReference>
<dbReference type="InterPro" id="IPR001254">
    <property type="entry name" value="Trypsin_dom"/>
</dbReference>
<dbReference type="InterPro" id="IPR018114">
    <property type="entry name" value="TRYPSIN_HIS"/>
</dbReference>
<accession>A0AAN5DE74</accession>
<keyword evidence="2" id="KW-0378">Hydrolase</keyword>
<dbReference type="AlphaFoldDB" id="A0AAN5DE74"/>
<dbReference type="CDD" id="cd00190">
    <property type="entry name" value="Tryp_SPc"/>
    <property type="match status" value="1"/>
</dbReference>
<dbReference type="PROSITE" id="PS00134">
    <property type="entry name" value="TRYPSIN_HIS"/>
    <property type="match status" value="1"/>
</dbReference>
<dbReference type="GO" id="GO:0004252">
    <property type="term" value="F:serine-type endopeptidase activity"/>
    <property type="evidence" value="ECO:0007669"/>
    <property type="project" value="InterPro"/>
</dbReference>
<gene>
    <name evidence="4" type="ORF">PMAYCL1PPCAC_32121</name>
</gene>
<keyword evidence="2" id="KW-0720">Serine protease</keyword>
<evidence type="ECO:0000256" key="1">
    <source>
        <dbReference type="ARBA" id="ARBA00023157"/>
    </source>
</evidence>
<dbReference type="InterPro" id="IPR009003">
    <property type="entry name" value="Peptidase_S1_PA"/>
</dbReference>